<dbReference type="Pfam" id="PF01656">
    <property type="entry name" value="CbiA"/>
    <property type="match status" value="1"/>
</dbReference>
<geneLocation type="plasmid" evidence="2">
    <name>pTy031_01</name>
</geneLocation>
<evidence type="ECO:0000313" key="2">
    <source>
        <dbReference type="EMBL" id="API82888.1"/>
    </source>
</evidence>
<name>A0A1L4BLT6_SALTI</name>
<dbReference type="PANTHER" id="PTHR13696:SF99">
    <property type="entry name" value="COBYRINIC ACID AC-DIAMIDE SYNTHASE"/>
    <property type="match status" value="1"/>
</dbReference>
<dbReference type="EMBL" id="KX833210">
    <property type="protein sequence ID" value="API82888.1"/>
    <property type="molecule type" value="Genomic_DNA"/>
</dbReference>
<evidence type="ECO:0000259" key="1">
    <source>
        <dbReference type="Pfam" id="PF01656"/>
    </source>
</evidence>
<dbReference type="CDD" id="cd02042">
    <property type="entry name" value="ParAB_family"/>
    <property type="match status" value="1"/>
</dbReference>
<dbReference type="AlphaFoldDB" id="A0A1L4BLT6"/>
<dbReference type="SUPFAM" id="SSF52540">
    <property type="entry name" value="P-loop containing nucleoside triphosphate hydrolases"/>
    <property type="match status" value="1"/>
</dbReference>
<dbReference type="PANTHER" id="PTHR13696">
    <property type="entry name" value="P-LOOP CONTAINING NUCLEOSIDE TRIPHOSPHATE HYDROLASE"/>
    <property type="match status" value="1"/>
</dbReference>
<protein>
    <submittedName>
        <fullName evidence="2">Chromosome-partitioning ATPase Soj</fullName>
    </submittedName>
</protein>
<dbReference type="InterPro" id="IPR050678">
    <property type="entry name" value="DNA_Partitioning_ATPase"/>
</dbReference>
<sequence>MFAMSVFNLKGGVGKTTLSLNLCGYFASKGQSTTLVDFDPQGGSLTCAAFAMKNGKPLPFEVTRKPKVATDFMIFDHAPGVDSGGQLAPLVLVPTILDASSYSTTLKSIDNLKEMNKPFILVPNRVEVQNKEQMALLKKLETYSENLGYSQPYIRKRVAYPRAYGNGITIFDEKAALPNITDARNEFAHLIEIIKLKIKEQAEAKKK</sequence>
<reference evidence="2" key="1">
    <citation type="submission" date="2016-09" db="EMBL/GenBank/DDBJ databases">
        <title>Whole genome sequence analysis of Salmonella Typhi isolated in Thailand before and after the introduction of a national immunization program.</title>
        <authorList>
            <person name="Dyson Z.A."/>
            <person name="Thanh D.P."/>
            <person name="Bodhidatta L."/>
            <person name="Mason C.J."/>
            <person name="Rabaa M.A."/>
            <person name="Vinh P.V."/>
            <person name="Thanh T.H."/>
            <person name="Thwaites G.E."/>
            <person name="Baker S."/>
            <person name="Holt K.E."/>
        </authorList>
    </citation>
    <scope>NUCLEOTIDE SEQUENCE</scope>
    <source>
        <strain evidence="2">Salmonella Typhi Ty031 plasmid pTy031_01</strain>
        <plasmid evidence="2">pTy031_01</plasmid>
    </source>
</reference>
<proteinExistence type="predicted"/>
<keyword evidence="2" id="KW-0614">Plasmid</keyword>
<dbReference type="Gene3D" id="3.40.50.300">
    <property type="entry name" value="P-loop containing nucleotide triphosphate hydrolases"/>
    <property type="match status" value="1"/>
</dbReference>
<dbReference type="InterPro" id="IPR027417">
    <property type="entry name" value="P-loop_NTPase"/>
</dbReference>
<dbReference type="PIRSF" id="PIRSF009320">
    <property type="entry name" value="Nuc_binding_HP_1000"/>
    <property type="match status" value="1"/>
</dbReference>
<feature type="domain" description="CobQ/CobB/MinD/ParA nucleotide binding" evidence="1">
    <location>
        <begin position="5"/>
        <end position="169"/>
    </location>
</feature>
<dbReference type="InterPro" id="IPR002586">
    <property type="entry name" value="CobQ/CobB/MinD/ParA_Nub-bd_dom"/>
</dbReference>
<gene>
    <name evidence="2" type="primary">soj</name>
</gene>
<dbReference type="RefSeq" id="WP_044296009.1">
    <property type="nucleotide sequence ID" value="NZ_KX833210.1"/>
</dbReference>
<accession>A0A1L4BLT6</accession>
<organism evidence="2">
    <name type="scientific">Salmonella typhi</name>
    <dbReference type="NCBI Taxonomy" id="90370"/>
    <lineage>
        <taxon>Bacteria</taxon>
        <taxon>Pseudomonadati</taxon>
        <taxon>Pseudomonadota</taxon>
        <taxon>Gammaproteobacteria</taxon>
        <taxon>Enterobacterales</taxon>
        <taxon>Enterobacteriaceae</taxon>
        <taxon>Salmonella</taxon>
    </lineage>
</organism>